<feature type="compositionally biased region" description="Acidic residues" evidence="1">
    <location>
        <begin position="80"/>
        <end position="100"/>
    </location>
</feature>
<keyword evidence="4" id="KW-1185">Reference proteome</keyword>
<sequence length="550" mass="61018">MRADEVPGDGLLPRTADVNEPFTFRRREQGRGFAGCELEEEISATILRYAKERFRERDLQGSRVDGEPVMPSIETGDATTEGETDAEDIAETTGQDEETDEPRRTPRRKRRAVSPTFTPVVSADDERSYALLRPATRRIMSQFDDALMILHNQRMAGLGNMSESSASDEDETDAEGWQEKASQVPPKSRKGGRPRKVHVPREGETEQEMLIRLARENRKKIPTFSSGAESGGEAGRGRSRSNSLGRGQRSVSVASRATSRASSRPARSRSSSASLEANREKLLARWGLRNWRDVLGAAALAGFSPTVIARATQRCSTLFGEGMTIHTLQERSATSGMAGIETMRYVPGASLLVSSDEDDSSQEELAQFLTISRQSSVRPAGSSSPEPESDAPAALVCPYPDCHKATRPFMRRSNFDRHLRDMHGDQPPAATEPNYTNEEALPARRSRSGTPAIAHRCPYPNCPRAIEAFTKRKNLSRHLKRVHGKRAAEFTDDEEDSADEMDGGVHVDGFLQPIKMRKGWRGEDMQQRTRACRSRKKARAESEELDSAFL</sequence>
<evidence type="ECO:0000259" key="2">
    <source>
        <dbReference type="SMART" id="SM00355"/>
    </source>
</evidence>
<feature type="compositionally biased region" description="Basic residues" evidence="1">
    <location>
        <begin position="187"/>
        <end position="198"/>
    </location>
</feature>
<feature type="region of interest" description="Disordered" evidence="1">
    <location>
        <begin position="421"/>
        <end position="455"/>
    </location>
</feature>
<accession>A0AAE0LW69</accession>
<name>A0AAE0LW69_9PEZI</name>
<dbReference type="EMBL" id="JAUEPN010000001">
    <property type="protein sequence ID" value="KAK3299926.1"/>
    <property type="molecule type" value="Genomic_DNA"/>
</dbReference>
<dbReference type="Pfam" id="PF26176">
    <property type="entry name" value="zf_C2H2_17_2"/>
    <property type="match status" value="1"/>
</dbReference>
<proteinExistence type="predicted"/>
<dbReference type="SMART" id="SM00355">
    <property type="entry name" value="ZnF_C2H2"/>
    <property type="match status" value="2"/>
</dbReference>
<feature type="domain" description="C2H2-type" evidence="2">
    <location>
        <begin position="395"/>
        <end position="423"/>
    </location>
</feature>
<feature type="compositionally biased region" description="Basic and acidic residues" evidence="1">
    <location>
        <begin position="57"/>
        <end position="66"/>
    </location>
</feature>
<organism evidence="3 4">
    <name type="scientific">Chaetomium fimeti</name>
    <dbReference type="NCBI Taxonomy" id="1854472"/>
    <lineage>
        <taxon>Eukaryota</taxon>
        <taxon>Fungi</taxon>
        <taxon>Dikarya</taxon>
        <taxon>Ascomycota</taxon>
        <taxon>Pezizomycotina</taxon>
        <taxon>Sordariomycetes</taxon>
        <taxon>Sordariomycetidae</taxon>
        <taxon>Sordariales</taxon>
        <taxon>Chaetomiaceae</taxon>
        <taxon>Chaetomium</taxon>
    </lineage>
</organism>
<feature type="region of interest" description="Disordered" evidence="1">
    <location>
        <begin position="57"/>
        <end position="119"/>
    </location>
</feature>
<feature type="region of interest" description="Disordered" evidence="1">
    <location>
        <begin position="1"/>
        <end position="37"/>
    </location>
</feature>
<dbReference type="AlphaFoldDB" id="A0AAE0LW69"/>
<dbReference type="InterPro" id="IPR013087">
    <property type="entry name" value="Znf_C2H2_type"/>
</dbReference>
<evidence type="ECO:0000256" key="1">
    <source>
        <dbReference type="SAM" id="MobiDB-lite"/>
    </source>
</evidence>
<dbReference type="GeneID" id="87839620"/>
<feature type="compositionally biased region" description="Acidic residues" evidence="1">
    <location>
        <begin position="166"/>
        <end position="176"/>
    </location>
</feature>
<dbReference type="InterPro" id="IPR059095">
    <property type="entry name" value="Znf_C2H2_17_2nd"/>
</dbReference>
<feature type="compositionally biased region" description="Low complexity" evidence="1">
    <location>
        <begin position="379"/>
        <end position="392"/>
    </location>
</feature>
<dbReference type="RefSeq" id="XP_062663440.1">
    <property type="nucleotide sequence ID" value="XM_062802672.1"/>
</dbReference>
<dbReference type="Gene3D" id="3.30.160.60">
    <property type="entry name" value="Classic Zinc Finger"/>
    <property type="match status" value="1"/>
</dbReference>
<feature type="region of interest" description="Disordered" evidence="1">
    <location>
        <begin position="370"/>
        <end position="392"/>
    </location>
</feature>
<comment type="caution">
    <text evidence="3">The sequence shown here is derived from an EMBL/GenBank/DDBJ whole genome shotgun (WGS) entry which is preliminary data.</text>
</comment>
<gene>
    <name evidence="3" type="ORF">B0H64DRAFT_379449</name>
</gene>
<evidence type="ECO:0000313" key="3">
    <source>
        <dbReference type="EMBL" id="KAK3299926.1"/>
    </source>
</evidence>
<protein>
    <recommendedName>
        <fullName evidence="2">C2H2-type domain-containing protein</fullName>
    </recommendedName>
</protein>
<reference evidence="3" key="2">
    <citation type="submission" date="2023-06" db="EMBL/GenBank/DDBJ databases">
        <authorList>
            <consortium name="Lawrence Berkeley National Laboratory"/>
            <person name="Haridas S."/>
            <person name="Hensen N."/>
            <person name="Bonometti L."/>
            <person name="Westerberg I."/>
            <person name="Brannstrom I.O."/>
            <person name="Guillou S."/>
            <person name="Cros-Aarteil S."/>
            <person name="Calhoun S."/>
            <person name="Kuo A."/>
            <person name="Mondo S."/>
            <person name="Pangilinan J."/>
            <person name="Riley R."/>
            <person name="Labutti K."/>
            <person name="Andreopoulos B."/>
            <person name="Lipzen A."/>
            <person name="Chen C."/>
            <person name="Yanf M."/>
            <person name="Daum C."/>
            <person name="Ng V."/>
            <person name="Clum A."/>
            <person name="Steindorff A."/>
            <person name="Ohm R."/>
            <person name="Martin F."/>
            <person name="Silar P."/>
            <person name="Natvig D."/>
            <person name="Lalanne C."/>
            <person name="Gautier V."/>
            <person name="Ament-Velasquez S.L."/>
            <person name="Kruys A."/>
            <person name="Hutchinson M.I."/>
            <person name="Powell A.J."/>
            <person name="Barry K."/>
            <person name="Miller A.N."/>
            <person name="Grigoriev I.V."/>
            <person name="Debuchy R."/>
            <person name="Gladieux P."/>
            <person name="Thoren M.H."/>
            <person name="Johannesson H."/>
        </authorList>
    </citation>
    <scope>NUCLEOTIDE SEQUENCE</scope>
    <source>
        <strain evidence="3">CBS 168.71</strain>
    </source>
</reference>
<dbReference type="Proteomes" id="UP001278766">
    <property type="component" value="Unassembled WGS sequence"/>
</dbReference>
<feature type="region of interest" description="Disordered" evidence="1">
    <location>
        <begin position="159"/>
        <end position="275"/>
    </location>
</feature>
<evidence type="ECO:0000313" key="4">
    <source>
        <dbReference type="Proteomes" id="UP001278766"/>
    </source>
</evidence>
<feature type="domain" description="C2H2-type" evidence="2">
    <location>
        <begin position="455"/>
        <end position="483"/>
    </location>
</feature>
<feature type="region of interest" description="Disordered" evidence="1">
    <location>
        <begin position="518"/>
        <end position="550"/>
    </location>
</feature>
<reference evidence="3" key="1">
    <citation type="journal article" date="2023" name="Mol. Phylogenet. Evol.">
        <title>Genome-scale phylogeny and comparative genomics of the fungal order Sordariales.</title>
        <authorList>
            <person name="Hensen N."/>
            <person name="Bonometti L."/>
            <person name="Westerberg I."/>
            <person name="Brannstrom I.O."/>
            <person name="Guillou S."/>
            <person name="Cros-Aarteil S."/>
            <person name="Calhoun S."/>
            <person name="Haridas S."/>
            <person name="Kuo A."/>
            <person name="Mondo S."/>
            <person name="Pangilinan J."/>
            <person name="Riley R."/>
            <person name="LaButti K."/>
            <person name="Andreopoulos B."/>
            <person name="Lipzen A."/>
            <person name="Chen C."/>
            <person name="Yan M."/>
            <person name="Daum C."/>
            <person name="Ng V."/>
            <person name="Clum A."/>
            <person name="Steindorff A."/>
            <person name="Ohm R.A."/>
            <person name="Martin F."/>
            <person name="Silar P."/>
            <person name="Natvig D.O."/>
            <person name="Lalanne C."/>
            <person name="Gautier V."/>
            <person name="Ament-Velasquez S.L."/>
            <person name="Kruys A."/>
            <person name="Hutchinson M.I."/>
            <person name="Powell A.J."/>
            <person name="Barry K."/>
            <person name="Miller A.N."/>
            <person name="Grigoriev I.V."/>
            <person name="Debuchy R."/>
            <person name="Gladieux P."/>
            <person name="Hiltunen Thoren M."/>
            <person name="Johannesson H."/>
        </authorList>
    </citation>
    <scope>NUCLEOTIDE SEQUENCE</scope>
    <source>
        <strain evidence="3">CBS 168.71</strain>
    </source>
</reference>
<feature type="compositionally biased region" description="Low complexity" evidence="1">
    <location>
        <begin position="240"/>
        <end position="274"/>
    </location>
</feature>